<comment type="subcellular location">
    <subcellularLocation>
        <location evidence="7">Cell membrane</location>
        <topology evidence="7">Peripheral membrane protein</topology>
    </subcellularLocation>
    <subcellularLocation>
        <location evidence="1">Membrane</location>
    </subcellularLocation>
</comment>
<keyword evidence="2 7" id="KW-0813">Transport</keyword>
<evidence type="ECO:0000256" key="6">
    <source>
        <dbReference type="ARBA" id="ARBA00023310"/>
    </source>
</evidence>
<dbReference type="EMBL" id="PEWV01000074">
    <property type="protein sequence ID" value="PIU40992.1"/>
    <property type="molecule type" value="Genomic_DNA"/>
</dbReference>
<dbReference type="GO" id="GO:0005886">
    <property type="term" value="C:plasma membrane"/>
    <property type="evidence" value="ECO:0007669"/>
    <property type="project" value="UniProtKB-SubCell"/>
</dbReference>
<evidence type="ECO:0000256" key="3">
    <source>
        <dbReference type="ARBA" id="ARBA00022781"/>
    </source>
</evidence>
<gene>
    <name evidence="7 8" type="primary">atpH</name>
    <name evidence="8" type="ORF">COS99_07965</name>
</gene>
<evidence type="ECO:0000256" key="7">
    <source>
        <dbReference type="HAMAP-Rule" id="MF_01416"/>
    </source>
</evidence>
<dbReference type="NCBIfam" id="TIGR01145">
    <property type="entry name" value="ATP_synt_delta"/>
    <property type="match status" value="1"/>
</dbReference>
<name>A0A2J0KQV4_9BACT</name>
<dbReference type="GO" id="GO:0045259">
    <property type="term" value="C:proton-transporting ATP synthase complex"/>
    <property type="evidence" value="ECO:0007669"/>
    <property type="project" value="UniProtKB-KW"/>
</dbReference>
<comment type="caution">
    <text evidence="8">The sequence shown here is derived from an EMBL/GenBank/DDBJ whole genome shotgun (WGS) entry which is preliminary data.</text>
</comment>
<keyword evidence="3 7" id="KW-0375">Hydrogen ion transport</keyword>
<dbReference type="Proteomes" id="UP000230052">
    <property type="component" value="Unassembled WGS sequence"/>
</dbReference>
<reference evidence="8 9" key="1">
    <citation type="submission" date="2017-09" db="EMBL/GenBank/DDBJ databases">
        <title>Depth-based differentiation of microbial function through sediment-hosted aquifers and enrichment of novel symbionts in the deep terrestrial subsurface.</title>
        <authorList>
            <person name="Probst A.J."/>
            <person name="Ladd B."/>
            <person name="Jarett J.K."/>
            <person name="Geller-Mcgrath D.E."/>
            <person name="Sieber C.M."/>
            <person name="Emerson J.B."/>
            <person name="Anantharaman K."/>
            <person name="Thomas B.C."/>
            <person name="Malmstrom R."/>
            <person name="Stieglmeier M."/>
            <person name="Klingl A."/>
            <person name="Woyke T."/>
            <person name="Ryan C.M."/>
            <person name="Banfield J.F."/>
        </authorList>
    </citation>
    <scope>NUCLEOTIDE SEQUENCE [LARGE SCALE GENOMIC DNA]</scope>
    <source>
        <strain evidence="8">CG07_land_8_20_14_0_80_42_15</strain>
    </source>
</reference>
<dbReference type="AlphaFoldDB" id="A0A2J0KQV4"/>
<keyword evidence="7" id="KW-0139">CF(1)</keyword>
<evidence type="ECO:0000256" key="1">
    <source>
        <dbReference type="ARBA" id="ARBA00004370"/>
    </source>
</evidence>
<evidence type="ECO:0000313" key="9">
    <source>
        <dbReference type="Proteomes" id="UP000230052"/>
    </source>
</evidence>
<keyword evidence="4 7" id="KW-0406">Ion transport</keyword>
<dbReference type="SUPFAM" id="SSF47928">
    <property type="entry name" value="N-terminal domain of the delta subunit of the F1F0-ATP synthase"/>
    <property type="match status" value="1"/>
</dbReference>
<comment type="function">
    <text evidence="7">This protein is part of the stalk that links CF(0) to CF(1). It either transmits conformational changes from CF(0) to CF(1) or is implicated in proton conduction.</text>
</comment>
<evidence type="ECO:0000256" key="2">
    <source>
        <dbReference type="ARBA" id="ARBA00022448"/>
    </source>
</evidence>
<evidence type="ECO:0000256" key="5">
    <source>
        <dbReference type="ARBA" id="ARBA00023136"/>
    </source>
</evidence>
<sequence length="180" mass="20642">MKNKIITKRYSVAFVSYAKDTMGIRKAVDEMKGLKIILSQNPELKSFLENLEITYSEKCEIIDSVLKDFSEETRQLLKVLLEKGRIKNIVEIADYVRINYGHGEAVNALLKTAYIMELENLQEIKVRIEKNLKKKLNLFLELDPNLLGGIQVIVGNTVIDGSIRRRLDDLNEKLMTVKVS</sequence>
<dbReference type="InterPro" id="IPR026015">
    <property type="entry name" value="ATP_synth_OSCP/delta_N_sf"/>
</dbReference>
<keyword evidence="5 7" id="KW-0472">Membrane</keyword>
<organism evidence="8 9">
    <name type="scientific">Candidatus Aquitaenariimonas noxiae</name>
    <dbReference type="NCBI Taxonomy" id="1974741"/>
    <lineage>
        <taxon>Bacteria</taxon>
        <taxon>Pseudomonadati</taxon>
        <taxon>Candidatus Omnitrophota</taxon>
        <taxon>Candidatus Aquitaenariimonas</taxon>
    </lineage>
</organism>
<dbReference type="InterPro" id="IPR000711">
    <property type="entry name" value="ATPase_OSCP/dsu"/>
</dbReference>
<protein>
    <recommendedName>
        <fullName evidence="7">ATP synthase subunit delta</fullName>
    </recommendedName>
    <alternativeName>
        <fullName evidence="7">ATP synthase F(1) sector subunit delta</fullName>
    </alternativeName>
    <alternativeName>
        <fullName evidence="7">F-type ATPase subunit delta</fullName>
        <shortName evidence="7">F-ATPase subunit delta</shortName>
    </alternativeName>
</protein>
<dbReference type="PRINTS" id="PR00125">
    <property type="entry name" value="ATPASEDELTA"/>
</dbReference>
<evidence type="ECO:0000313" key="8">
    <source>
        <dbReference type="EMBL" id="PIU40992.1"/>
    </source>
</evidence>
<evidence type="ECO:0000256" key="4">
    <source>
        <dbReference type="ARBA" id="ARBA00023065"/>
    </source>
</evidence>
<proteinExistence type="inferred from homology"/>
<dbReference type="Gene3D" id="1.10.520.20">
    <property type="entry name" value="N-terminal domain of the delta subunit of the F1F0-ATP synthase"/>
    <property type="match status" value="1"/>
</dbReference>
<dbReference type="PANTHER" id="PTHR11910">
    <property type="entry name" value="ATP SYNTHASE DELTA CHAIN"/>
    <property type="match status" value="1"/>
</dbReference>
<dbReference type="HAMAP" id="MF_01416">
    <property type="entry name" value="ATP_synth_delta_bact"/>
    <property type="match status" value="1"/>
</dbReference>
<comment type="similarity">
    <text evidence="7">Belongs to the ATPase delta chain family.</text>
</comment>
<comment type="function">
    <text evidence="7">F(1)F(0) ATP synthase produces ATP from ADP in the presence of a proton or sodium gradient. F-type ATPases consist of two structural domains, F(1) containing the extramembraneous catalytic core and F(0) containing the membrane proton channel, linked together by a central stalk and a peripheral stalk. During catalysis, ATP synthesis in the catalytic domain of F(1) is coupled via a rotary mechanism of the central stalk subunits to proton translocation.</text>
</comment>
<dbReference type="Pfam" id="PF00213">
    <property type="entry name" value="OSCP"/>
    <property type="match status" value="1"/>
</dbReference>
<dbReference type="GO" id="GO:0046933">
    <property type="term" value="F:proton-transporting ATP synthase activity, rotational mechanism"/>
    <property type="evidence" value="ECO:0007669"/>
    <property type="project" value="UniProtKB-UniRule"/>
</dbReference>
<keyword evidence="7" id="KW-1003">Cell membrane</keyword>
<accession>A0A2J0KQV4</accession>
<keyword evidence="6 7" id="KW-0066">ATP synthesis</keyword>